<reference evidence="4 5" key="1">
    <citation type="submission" date="2023-07" db="EMBL/GenBank/DDBJ databases">
        <title>Genomic Encyclopedia of Type Strains, Phase IV (KMG-IV): sequencing the most valuable type-strain genomes for metagenomic binning, comparative biology and taxonomic classification.</title>
        <authorList>
            <person name="Goeker M."/>
        </authorList>
    </citation>
    <scope>NUCLEOTIDE SEQUENCE [LARGE SCALE GENOMIC DNA]</scope>
    <source>
        <strain evidence="4 5">DSM 20694</strain>
    </source>
</reference>
<dbReference type="InterPro" id="IPR010090">
    <property type="entry name" value="Phage_tape_meas"/>
</dbReference>
<keyword evidence="1" id="KW-1188">Viral release from host cell</keyword>
<proteinExistence type="predicted"/>
<evidence type="ECO:0000256" key="1">
    <source>
        <dbReference type="ARBA" id="ARBA00022612"/>
    </source>
</evidence>
<dbReference type="PANTHER" id="PTHR37813:SF1">
    <property type="entry name" value="FELS-2 PROPHAGE PROTEIN"/>
    <property type="match status" value="1"/>
</dbReference>
<evidence type="ECO:0000256" key="2">
    <source>
        <dbReference type="SAM" id="Coils"/>
    </source>
</evidence>
<keyword evidence="2" id="KW-0175">Coiled coil</keyword>
<dbReference type="PANTHER" id="PTHR37813">
    <property type="entry name" value="FELS-2 PROPHAGE PROTEIN"/>
    <property type="match status" value="1"/>
</dbReference>
<organism evidence="4 5">
    <name type="scientific">Eubacterium multiforme</name>
    <dbReference type="NCBI Taxonomy" id="83339"/>
    <lineage>
        <taxon>Bacteria</taxon>
        <taxon>Bacillati</taxon>
        <taxon>Bacillota</taxon>
        <taxon>Clostridia</taxon>
        <taxon>Eubacteriales</taxon>
        <taxon>Eubacteriaceae</taxon>
        <taxon>Eubacterium</taxon>
    </lineage>
</organism>
<dbReference type="NCBIfam" id="TIGR01760">
    <property type="entry name" value="tape_meas_TP901"/>
    <property type="match status" value="1"/>
</dbReference>
<sequence length="1183" mass="129254">MVLDDSGYSSTLKGINSELKNNKSQLRAVSSGLEAFGHTTQNVNRVQETLKRQLELQAKKVDLYKESIKKATGTLEENIDKREKLKKSIEQEKAKLDSLQKTYGSNNEAVRNSEKKLQELQEQYERTDKSIENNAKRIQNYETNLNKAQGEVNKTTSSINKFNKELENVDGFKSTKKKLEETSTSFKNFGEKAENIGGKLTSHVSLPLLGVGVAASKVGIDFEAQMDKVAAISGATGDDFKKLESKAEEMGAKTKFSASEAGQGLEYMAMAGWKTNDMLEGIEPILNLAIASNEELGTTSDIVTDALTAFGLKAKDTTMFTDVLATASSNANTNVGMMGETFKYAAPVMGALGYSVKDTALGIGLMANNGIKASQAGTALRAGLTNLVKPTDAIAAAMKRYGISVKDGHGKMKTFKNIMVELREKLGHLDKATQAATVSQIFGKEAMSGWLAIINSSKSDFDKLSDSIDNSEGATSKMAKTMSNNAKGSLAEMTSALEGAGIKAFKALAPAITSVANSIGDLANDFSKLSPETQGFIVKAGMIAMATGPVISGIGNMSKGIGGLISIGSKLGGLCSLVTTGLGTVSSATAGATIAAEGATIAAGGLGATVAAVAAPIAIGVAAIAGIGYVAYKTSEKLNSSATPAVDLFADKVVDSTRKIKNGNQEIQAVTGRTTVKISESTKKSISDYIDLDKKASNSLMNLRINSDKFTKDAKNKVVKNFTDMSKKSSSLSKEQRERMTIDFKKLVSDTGNLTKKNKDEIIKQYTLMVNGTKGLSKKQKEQTIKDFTDTLNKSTSITKKQSDDIQKLYKDMGDKIKVGLDKNKEDELKSLKDFFGKSNALTVQEEADILKKTNESWSEKKKDIDEWQKQINEIIKKAADEHRHITNDESKIIADIQKKMKENAVKTLSENEVQAKVILERMKEHDNNITAEQASEHIKKLNELKDKSVKAANEECDKRIAEIIRMRDESKVISKDQADKLIEDAKRQKKETVEAAEGTRKEAVEKITSMNSTISENVDTTTGNVLTNWQKFANWWDKWWPEPKTLSVKETGGSPNPMARRQYGHKENWTGNSWFKGGYTTLHERGYELYDLPEGTKIYNHESSEAMVKASAEKAAELVVGNILSRLPIANQQQTRENPNVTIKTDLHIETLNEGTKEDLERMLEKSNRDLLNRFKREFATY</sequence>
<evidence type="ECO:0000313" key="5">
    <source>
        <dbReference type="Proteomes" id="UP001228504"/>
    </source>
</evidence>
<comment type="caution">
    <text evidence="4">The sequence shown here is derived from an EMBL/GenBank/DDBJ whole genome shotgun (WGS) entry which is preliminary data.</text>
</comment>
<name>A0ABT9USC2_9FIRM</name>
<dbReference type="SUPFAM" id="SSF57997">
    <property type="entry name" value="Tropomyosin"/>
    <property type="match status" value="1"/>
</dbReference>
<dbReference type="Pfam" id="PF10145">
    <property type="entry name" value="PhageMin_Tail"/>
    <property type="match status" value="1"/>
</dbReference>
<feature type="coiled-coil region" evidence="2">
    <location>
        <begin position="75"/>
        <end position="165"/>
    </location>
</feature>
<feature type="domain" description="Phage tail tape measure protein" evidence="3">
    <location>
        <begin position="245"/>
        <end position="443"/>
    </location>
</feature>
<evidence type="ECO:0000259" key="3">
    <source>
        <dbReference type="Pfam" id="PF10145"/>
    </source>
</evidence>
<dbReference type="Gene3D" id="1.10.287.950">
    <property type="entry name" value="Methyl-accepting chemotaxis protein"/>
    <property type="match status" value="1"/>
</dbReference>
<feature type="coiled-coil region" evidence="2">
    <location>
        <begin position="935"/>
        <end position="1007"/>
    </location>
</feature>
<accession>A0ABT9USC2</accession>
<dbReference type="RefSeq" id="WP_307484347.1">
    <property type="nucleotide sequence ID" value="NZ_JAUSUF010000002.1"/>
</dbReference>
<dbReference type="Proteomes" id="UP001228504">
    <property type="component" value="Unassembled WGS sequence"/>
</dbReference>
<evidence type="ECO:0000313" key="4">
    <source>
        <dbReference type="EMBL" id="MDQ0149212.1"/>
    </source>
</evidence>
<gene>
    <name evidence="4" type="ORF">J2S18_001142</name>
</gene>
<protein>
    <submittedName>
        <fullName evidence="4">TP901 family phage tail tape measure protein</fullName>
    </submittedName>
</protein>
<dbReference type="EMBL" id="JAUSUF010000002">
    <property type="protein sequence ID" value="MDQ0149212.1"/>
    <property type="molecule type" value="Genomic_DNA"/>
</dbReference>
<keyword evidence="5" id="KW-1185">Reference proteome</keyword>